<dbReference type="EMBL" id="LIIN01000005">
    <property type="protein sequence ID" value="KZX22563.1"/>
    <property type="molecule type" value="Genomic_DNA"/>
</dbReference>
<dbReference type="PANTHER" id="PTHR43464">
    <property type="entry name" value="METHYLTRANSFERASE"/>
    <property type="match status" value="1"/>
</dbReference>
<dbReference type="InterPro" id="IPR041698">
    <property type="entry name" value="Methyltransf_25"/>
</dbReference>
<dbReference type="KEGG" id="rte:GSU10_03245"/>
<gene>
    <name evidence="3" type="primary">bioC</name>
    <name evidence="3" type="ORF">ACH61_00330</name>
    <name evidence="4" type="ORF">GSU10_03245</name>
</gene>
<evidence type="ECO:0000313" key="5">
    <source>
        <dbReference type="Proteomes" id="UP000076717"/>
    </source>
</evidence>
<dbReference type="SUPFAM" id="SSF53335">
    <property type="entry name" value="S-adenosyl-L-methionine-dependent methyltransferases"/>
    <property type="match status" value="1"/>
</dbReference>
<feature type="domain" description="Methyltransferase" evidence="2">
    <location>
        <begin position="46"/>
        <end position="135"/>
    </location>
</feature>
<dbReference type="Gene3D" id="3.40.50.150">
    <property type="entry name" value="Vaccinia Virus protein VP39"/>
    <property type="match status" value="1"/>
</dbReference>
<dbReference type="OrthoDB" id="9805171at2"/>
<proteinExistence type="predicted"/>
<reference evidence="6" key="3">
    <citation type="submission" date="2019-12" db="EMBL/GenBank/DDBJ databases">
        <title>Complete and draft genome sequences of new strains and members of some known species of the genus Rathayibacter isolated from plants.</title>
        <authorList>
            <person name="Tarlachkov S.V."/>
            <person name="Starodumova I.P."/>
            <person name="Dorofeeva L.V."/>
            <person name="Prisyazhnaya N.V."/>
            <person name="Leyn S."/>
            <person name="Zlamal J."/>
            <person name="Elan M."/>
            <person name="Osterman A.L."/>
            <person name="Nadler S."/>
            <person name="Subbotin S.A."/>
            <person name="Evtushenko L.I."/>
        </authorList>
    </citation>
    <scope>NUCLEOTIDE SEQUENCE [LARGE SCALE GENOMIC DNA]</scope>
    <source>
        <strain evidence="6">VKM Ac-2761</strain>
    </source>
</reference>
<dbReference type="GO" id="GO:0102130">
    <property type="term" value="F:malonyl-CoA methyltransferase activity"/>
    <property type="evidence" value="ECO:0007669"/>
    <property type="project" value="UniProtKB-EC"/>
</dbReference>
<reference evidence="3 5" key="1">
    <citation type="submission" date="2015-08" db="EMBL/GenBank/DDBJ databases">
        <title>Draft Genome Sequence of Rathayibacter sp. Strain VKM Ac-2596 Isolated from Leaf Gall Induced by Plant-Parasitic Nematodes.</title>
        <authorList>
            <person name="Vasilenko O.V."/>
            <person name="Starodumova I.P."/>
            <person name="Tarlachkov S.V."/>
            <person name="Dorofeeva L.V."/>
            <person name="Evtushenko L.I."/>
        </authorList>
    </citation>
    <scope>NUCLEOTIDE SEQUENCE [LARGE SCALE GENOMIC DNA]</scope>
    <source>
        <strain evidence="3 5">VKM Ac-2596</strain>
    </source>
</reference>
<name>A0A166IL78_9MICO</name>
<dbReference type="AlphaFoldDB" id="A0A166IL78"/>
<accession>A0A166IL78</accession>
<dbReference type="EC" id="2.1.1.197" evidence="3"/>
<dbReference type="Proteomes" id="UP000465031">
    <property type="component" value="Chromosome"/>
</dbReference>
<reference evidence="4" key="2">
    <citation type="submission" date="2019-12" db="EMBL/GenBank/DDBJ databases">
        <title>Complete and Draft Genome Sequences of New Strains and Members of Some Known Species of the Genus Rathayibacter isolated from Plants.</title>
        <authorList>
            <person name="Tarlachkov S.V."/>
            <person name="Starodumova I.P."/>
            <person name="Dorofeeva L.V."/>
            <person name="Prisyazhnaya N.V."/>
            <person name="Leyn S.A."/>
            <person name="Zlamal J.E."/>
            <person name="Elane M.L."/>
            <person name="Osterman A.L."/>
            <person name="Nadler S.A."/>
            <person name="Subbotin S.A."/>
            <person name="Evtushenko L.I."/>
        </authorList>
    </citation>
    <scope>NUCLEOTIDE SEQUENCE</scope>
    <source>
        <strain evidence="4">VKM Ac-2761</strain>
    </source>
</reference>
<keyword evidence="5" id="KW-1185">Reference proteome</keyword>
<keyword evidence="3" id="KW-0489">Methyltransferase</keyword>
<dbReference type="CDD" id="cd02440">
    <property type="entry name" value="AdoMet_MTases"/>
    <property type="match status" value="1"/>
</dbReference>
<organism evidence="3 5">
    <name type="scientific">Rathayibacter tanaceti</name>
    <dbReference type="NCBI Taxonomy" id="1671680"/>
    <lineage>
        <taxon>Bacteria</taxon>
        <taxon>Bacillati</taxon>
        <taxon>Actinomycetota</taxon>
        <taxon>Actinomycetes</taxon>
        <taxon>Micrococcales</taxon>
        <taxon>Microbacteriaceae</taxon>
        <taxon>Rathayibacter</taxon>
    </lineage>
</organism>
<sequence length="216" mass="23180">MTIEVQRAYAERAEEYSAALGSIEAMHPEDVARITGWAAAVAGPLLDAGSGPGHWTDLLRHRGSDVTGIELVPEFVDSARRRFPLADYDVGDLRSLPYEDARFAGVLAWYSVIHTPPEQCPPLFRELARVLRPGGSLLIGAFLGPSGEPFKHAITGAFFWSERGLSDALAAAGLEVTESHSRSTPPARPHLAVVARMPAPPDRGGPAPCRGRAPRS</sequence>
<evidence type="ECO:0000313" key="4">
    <source>
        <dbReference type="EMBL" id="QHC56905.1"/>
    </source>
</evidence>
<dbReference type="GO" id="GO:0032259">
    <property type="term" value="P:methylation"/>
    <property type="evidence" value="ECO:0007669"/>
    <property type="project" value="UniProtKB-KW"/>
</dbReference>
<dbReference type="Pfam" id="PF13649">
    <property type="entry name" value="Methyltransf_25"/>
    <property type="match status" value="1"/>
</dbReference>
<evidence type="ECO:0000313" key="6">
    <source>
        <dbReference type="Proteomes" id="UP000465031"/>
    </source>
</evidence>
<feature type="region of interest" description="Disordered" evidence="1">
    <location>
        <begin position="177"/>
        <end position="216"/>
    </location>
</feature>
<dbReference type="Proteomes" id="UP000076717">
    <property type="component" value="Unassembled WGS sequence"/>
</dbReference>
<evidence type="ECO:0000259" key="2">
    <source>
        <dbReference type="Pfam" id="PF13649"/>
    </source>
</evidence>
<dbReference type="PANTHER" id="PTHR43464:SF90">
    <property type="entry name" value="METHYLTRANSFERASE TYPE 11"/>
    <property type="match status" value="1"/>
</dbReference>
<protein>
    <submittedName>
        <fullName evidence="3">Malonyl-[acyl-carrier protein] O-methyltransferase</fullName>
        <ecNumber evidence="3">2.1.1.197</ecNumber>
    </submittedName>
    <submittedName>
        <fullName evidence="4">Methyltransferase domain-containing protein</fullName>
    </submittedName>
</protein>
<evidence type="ECO:0000313" key="3">
    <source>
        <dbReference type="EMBL" id="KZX22563.1"/>
    </source>
</evidence>
<keyword evidence="3" id="KW-0808">Transferase</keyword>
<dbReference type="EMBL" id="CP047186">
    <property type="protein sequence ID" value="QHC56905.1"/>
    <property type="molecule type" value="Genomic_DNA"/>
</dbReference>
<evidence type="ECO:0000256" key="1">
    <source>
        <dbReference type="SAM" id="MobiDB-lite"/>
    </source>
</evidence>
<dbReference type="InterPro" id="IPR029063">
    <property type="entry name" value="SAM-dependent_MTases_sf"/>
</dbReference>